<feature type="transmembrane region" description="Helical" evidence="1">
    <location>
        <begin position="32"/>
        <end position="53"/>
    </location>
</feature>
<organism evidence="2">
    <name type="scientific">Eleocharis dulcis waikavirus</name>
    <dbReference type="NCBI Taxonomy" id="3027339"/>
    <lineage>
        <taxon>Viruses</taxon>
        <taxon>Riboviria</taxon>
        <taxon>Orthornavirae</taxon>
        <taxon>Pisuviricota</taxon>
        <taxon>Pisoniviricetes</taxon>
        <taxon>Picornavirales</taxon>
        <taxon>Secoviridae</taxon>
        <taxon>Waikavirus</taxon>
        <taxon>Ritunrivirus</taxon>
        <taxon>Waikavirus eleocharis</taxon>
    </lineage>
</organism>
<protein>
    <submittedName>
        <fullName evidence="2">ORFX protein</fullName>
    </submittedName>
</protein>
<dbReference type="EMBL" id="BK062986">
    <property type="protein sequence ID" value="DBA13303.1"/>
    <property type="molecule type" value="Genomic_RNA"/>
</dbReference>
<sequence>MAVLLLLQMSLAIQLIAVGMIVLAVLVERTALILAGICVNLLAIFLNVIAMSINPEDILPRVRQWVADGLSPARTAQRNATLPQFRR</sequence>
<keyword evidence="1" id="KW-0472">Membrane</keyword>
<evidence type="ECO:0000256" key="1">
    <source>
        <dbReference type="SAM" id="Phobius"/>
    </source>
</evidence>
<accession>A0AA48SG58</accession>
<evidence type="ECO:0000313" key="2">
    <source>
        <dbReference type="EMBL" id="DBA13303.1"/>
    </source>
</evidence>
<reference evidence="2" key="1">
    <citation type="journal article" date="2023" name="Virology">
        <title>Broadening the host range and genetic diversity of waikaviruses.</title>
        <authorList>
            <person name="Sidharthan V.K."/>
            <person name="Rajeswari V."/>
            <person name="Baranwal V.K."/>
        </authorList>
    </citation>
    <scope>NUCLEOTIDE SEQUENCE</scope>
    <source>
        <strain evidence="2">Ele dul</strain>
    </source>
</reference>
<keyword evidence="1" id="KW-0812">Transmembrane</keyword>
<proteinExistence type="predicted"/>
<keyword evidence="1" id="KW-1133">Transmembrane helix</keyword>
<name>A0AA48SG58_9SECO</name>
<feature type="transmembrane region" description="Helical" evidence="1">
    <location>
        <begin position="6"/>
        <end position="27"/>
    </location>
</feature>